<evidence type="ECO:0000313" key="4">
    <source>
        <dbReference type="Proteomes" id="UP000228920"/>
    </source>
</evidence>
<dbReference type="EC" id="3.5.1.88" evidence="2"/>
<keyword evidence="2" id="KW-0408">Iron</keyword>
<name>A0A2M7TL53_UNCKA</name>
<reference evidence="4" key="1">
    <citation type="submission" date="2017-09" db="EMBL/GenBank/DDBJ databases">
        <title>Depth-based differentiation of microbial function through sediment-hosted aquifers and enrichment of novel symbionts in the deep terrestrial subsurface.</title>
        <authorList>
            <person name="Probst A.J."/>
            <person name="Ladd B."/>
            <person name="Jarett J.K."/>
            <person name="Geller-Mcgrath D.E."/>
            <person name="Sieber C.M.K."/>
            <person name="Emerson J.B."/>
            <person name="Anantharaman K."/>
            <person name="Thomas B.C."/>
            <person name="Malmstrom R."/>
            <person name="Stieglmeier M."/>
            <person name="Klingl A."/>
            <person name="Woyke T."/>
            <person name="Ryan C.M."/>
            <person name="Banfield J.F."/>
        </authorList>
    </citation>
    <scope>NUCLEOTIDE SEQUENCE [LARGE SCALE GENOMIC DNA]</scope>
</reference>
<dbReference type="EMBL" id="PFNL01000032">
    <property type="protein sequence ID" value="PIZ47691.1"/>
    <property type="molecule type" value="Genomic_DNA"/>
</dbReference>
<feature type="binding site" evidence="2">
    <location>
        <position position="166"/>
    </location>
    <ligand>
        <name>Fe cation</name>
        <dbReference type="ChEBI" id="CHEBI:24875"/>
    </ligand>
</feature>
<dbReference type="NCBIfam" id="NF001159">
    <property type="entry name" value="PRK00150.1-3"/>
    <property type="match status" value="1"/>
</dbReference>
<feature type="binding site" evidence="2">
    <location>
        <position position="124"/>
    </location>
    <ligand>
        <name>Fe cation</name>
        <dbReference type="ChEBI" id="CHEBI:24875"/>
    </ligand>
</feature>
<keyword evidence="2" id="KW-0648">Protein biosynthesis</keyword>
<organism evidence="3 4">
    <name type="scientific">candidate division WWE3 bacterium CG_4_10_14_0_2_um_filter_41_14</name>
    <dbReference type="NCBI Taxonomy" id="1975072"/>
    <lineage>
        <taxon>Bacteria</taxon>
        <taxon>Katanobacteria</taxon>
    </lineage>
</organism>
<dbReference type="GO" id="GO:0046872">
    <property type="term" value="F:metal ion binding"/>
    <property type="evidence" value="ECO:0007669"/>
    <property type="project" value="UniProtKB-KW"/>
</dbReference>
<protein>
    <recommendedName>
        <fullName evidence="2">Peptide deformylase</fullName>
        <shortName evidence="2">PDF</shortName>
        <ecNumber evidence="2">3.5.1.88</ecNumber>
    </recommendedName>
    <alternativeName>
        <fullName evidence="2">Polypeptide deformylase</fullName>
    </alternativeName>
</protein>
<dbReference type="PANTHER" id="PTHR10458">
    <property type="entry name" value="PEPTIDE DEFORMYLASE"/>
    <property type="match status" value="1"/>
</dbReference>
<dbReference type="InterPro" id="IPR023635">
    <property type="entry name" value="Peptide_deformylase"/>
</dbReference>
<feature type="active site" evidence="2">
    <location>
        <position position="167"/>
    </location>
</feature>
<dbReference type="Proteomes" id="UP000228920">
    <property type="component" value="Unassembled WGS sequence"/>
</dbReference>
<keyword evidence="2" id="KW-0479">Metal-binding</keyword>
<evidence type="ECO:0000256" key="2">
    <source>
        <dbReference type="HAMAP-Rule" id="MF_00163"/>
    </source>
</evidence>
<sequence length="204" mass="23137">MPRFRGCQKYTPAGRMNQNKKCIICVMIKPIITYPHDTLRMIAKEIADPTNLNGSDRSLAIDLMETLETSVIPGAGLSAHQIDVVRRIFVINLEITDGQYLKQYFINPTLTTHSSETIIDWEGCLSIPNIWGHVERFQSVTCSAYNLSGEEFSVTASDFYARLLQHEMDHLNGILFIDKLKSRTYTTKELEELSFEEANSRTAG</sequence>
<dbReference type="Gene3D" id="3.90.45.10">
    <property type="entry name" value="Peptide deformylase"/>
    <property type="match status" value="1"/>
</dbReference>
<feature type="binding site" evidence="2">
    <location>
        <position position="170"/>
    </location>
    <ligand>
        <name>Fe cation</name>
        <dbReference type="ChEBI" id="CHEBI:24875"/>
    </ligand>
</feature>
<dbReference type="PANTHER" id="PTHR10458:SF22">
    <property type="entry name" value="PEPTIDE DEFORMYLASE"/>
    <property type="match status" value="1"/>
</dbReference>
<dbReference type="Pfam" id="PF01327">
    <property type="entry name" value="Pep_deformylase"/>
    <property type="match status" value="1"/>
</dbReference>
<proteinExistence type="inferred from homology"/>
<evidence type="ECO:0000313" key="3">
    <source>
        <dbReference type="EMBL" id="PIZ47691.1"/>
    </source>
</evidence>
<comment type="function">
    <text evidence="2">Removes the formyl group from the N-terminal Met of newly synthesized proteins. Requires at least a dipeptide for an efficient rate of reaction. N-terminal L-methionine is a prerequisite for activity but the enzyme has broad specificity at other positions.</text>
</comment>
<dbReference type="InterPro" id="IPR036821">
    <property type="entry name" value="Peptide_deformylase_sf"/>
</dbReference>
<dbReference type="GO" id="GO:0042586">
    <property type="term" value="F:peptide deformylase activity"/>
    <property type="evidence" value="ECO:0007669"/>
    <property type="project" value="UniProtKB-UniRule"/>
</dbReference>
<dbReference type="CDD" id="cd00487">
    <property type="entry name" value="Pep_deformylase"/>
    <property type="match status" value="1"/>
</dbReference>
<evidence type="ECO:0000256" key="1">
    <source>
        <dbReference type="ARBA" id="ARBA00010759"/>
    </source>
</evidence>
<dbReference type="SUPFAM" id="SSF56420">
    <property type="entry name" value="Peptide deformylase"/>
    <property type="match status" value="1"/>
</dbReference>
<comment type="caution">
    <text evidence="3">The sequence shown here is derived from an EMBL/GenBank/DDBJ whole genome shotgun (WGS) entry which is preliminary data.</text>
</comment>
<dbReference type="NCBIfam" id="TIGR00079">
    <property type="entry name" value="pept_deformyl"/>
    <property type="match status" value="1"/>
</dbReference>
<dbReference type="HAMAP" id="MF_00163">
    <property type="entry name" value="Pep_deformylase"/>
    <property type="match status" value="1"/>
</dbReference>
<dbReference type="PRINTS" id="PR01576">
    <property type="entry name" value="PDEFORMYLASE"/>
</dbReference>
<accession>A0A2M7TL53</accession>
<dbReference type="GO" id="GO:0006412">
    <property type="term" value="P:translation"/>
    <property type="evidence" value="ECO:0007669"/>
    <property type="project" value="UniProtKB-UniRule"/>
</dbReference>
<comment type="cofactor">
    <cofactor evidence="2">
        <name>Fe(2+)</name>
        <dbReference type="ChEBI" id="CHEBI:29033"/>
    </cofactor>
    <text evidence="2">Binds 1 Fe(2+) ion.</text>
</comment>
<keyword evidence="2" id="KW-0378">Hydrolase</keyword>
<comment type="catalytic activity">
    <reaction evidence="2">
        <text>N-terminal N-formyl-L-methionyl-[peptide] + H2O = N-terminal L-methionyl-[peptide] + formate</text>
        <dbReference type="Rhea" id="RHEA:24420"/>
        <dbReference type="Rhea" id="RHEA-COMP:10639"/>
        <dbReference type="Rhea" id="RHEA-COMP:10640"/>
        <dbReference type="ChEBI" id="CHEBI:15377"/>
        <dbReference type="ChEBI" id="CHEBI:15740"/>
        <dbReference type="ChEBI" id="CHEBI:49298"/>
        <dbReference type="ChEBI" id="CHEBI:64731"/>
        <dbReference type="EC" id="3.5.1.88"/>
    </reaction>
</comment>
<gene>
    <name evidence="2 3" type="primary">def</name>
    <name evidence="3" type="ORF">COY32_01175</name>
</gene>
<comment type="similarity">
    <text evidence="1 2">Belongs to the polypeptide deformylase family.</text>
</comment>
<dbReference type="AlphaFoldDB" id="A0A2M7TL53"/>